<evidence type="ECO:0000313" key="2">
    <source>
        <dbReference type="Proteomes" id="UP001054902"/>
    </source>
</evidence>
<accession>A0AAD3CGD6</accession>
<dbReference type="Gene3D" id="3.80.10.10">
    <property type="entry name" value="Ribonuclease Inhibitor"/>
    <property type="match status" value="1"/>
</dbReference>
<dbReference type="InterPro" id="IPR026906">
    <property type="entry name" value="LRR_5"/>
</dbReference>
<protein>
    <recommendedName>
        <fullName evidence="3">Leucine-rich repeat domain-containing protein</fullName>
    </recommendedName>
</protein>
<dbReference type="PANTHER" id="PTHR45661">
    <property type="entry name" value="SURFACE ANTIGEN"/>
    <property type="match status" value="1"/>
</dbReference>
<name>A0AAD3CGD6_9STRA</name>
<keyword evidence="2" id="KW-1185">Reference proteome</keyword>
<dbReference type="PANTHER" id="PTHR45661:SF3">
    <property type="entry name" value="IG-LIKE DOMAIN-CONTAINING PROTEIN"/>
    <property type="match status" value="1"/>
</dbReference>
<dbReference type="InterPro" id="IPR032675">
    <property type="entry name" value="LRR_dom_sf"/>
</dbReference>
<dbReference type="SUPFAM" id="SSF52058">
    <property type="entry name" value="L domain-like"/>
    <property type="match status" value="1"/>
</dbReference>
<comment type="caution">
    <text evidence="1">The sequence shown here is derived from an EMBL/GenBank/DDBJ whole genome shotgun (WGS) entry which is preliminary data.</text>
</comment>
<dbReference type="Proteomes" id="UP001054902">
    <property type="component" value="Unassembled WGS sequence"/>
</dbReference>
<gene>
    <name evidence="1" type="ORF">CTEN210_01109</name>
</gene>
<dbReference type="Pfam" id="PF13306">
    <property type="entry name" value="LRR_5"/>
    <property type="match status" value="1"/>
</dbReference>
<dbReference type="AlphaFoldDB" id="A0AAD3CGD6"/>
<sequence>MSDTVRRIEGSAFTGCIRLSYVRLSRNLEYIGDSAFCNCESLTSIFIPPSCREIDDYAFENCQKLIIFHVPQHTELGEHVIEDTALIRASPFATNNNGYYDNYEEVNEWIKNRHASDNQFSLHRACSSFNPLDEVILEIIKRHGVGTFKEPDSVGVTPSQYLSENPYTEIKEHKIIKRYILDMVGEVAFNGVRV</sequence>
<organism evidence="1 2">
    <name type="scientific">Chaetoceros tenuissimus</name>
    <dbReference type="NCBI Taxonomy" id="426638"/>
    <lineage>
        <taxon>Eukaryota</taxon>
        <taxon>Sar</taxon>
        <taxon>Stramenopiles</taxon>
        <taxon>Ochrophyta</taxon>
        <taxon>Bacillariophyta</taxon>
        <taxon>Coscinodiscophyceae</taxon>
        <taxon>Chaetocerotophycidae</taxon>
        <taxon>Chaetocerotales</taxon>
        <taxon>Chaetocerotaceae</taxon>
        <taxon>Chaetoceros</taxon>
    </lineage>
</organism>
<dbReference type="EMBL" id="BLLK01000020">
    <property type="protein sequence ID" value="GFH44635.1"/>
    <property type="molecule type" value="Genomic_DNA"/>
</dbReference>
<reference evidence="1 2" key="1">
    <citation type="journal article" date="2021" name="Sci. Rep.">
        <title>The genome of the diatom Chaetoceros tenuissimus carries an ancient integrated fragment of an extant virus.</title>
        <authorList>
            <person name="Hongo Y."/>
            <person name="Kimura K."/>
            <person name="Takaki Y."/>
            <person name="Yoshida Y."/>
            <person name="Baba S."/>
            <person name="Kobayashi G."/>
            <person name="Nagasaki K."/>
            <person name="Hano T."/>
            <person name="Tomaru Y."/>
        </authorList>
    </citation>
    <scope>NUCLEOTIDE SEQUENCE [LARGE SCALE GENOMIC DNA]</scope>
    <source>
        <strain evidence="1 2">NIES-3715</strain>
    </source>
</reference>
<evidence type="ECO:0008006" key="3">
    <source>
        <dbReference type="Google" id="ProtNLM"/>
    </source>
</evidence>
<dbReference type="InterPro" id="IPR053139">
    <property type="entry name" value="Surface_bspA-like"/>
</dbReference>
<proteinExistence type="predicted"/>
<evidence type="ECO:0000313" key="1">
    <source>
        <dbReference type="EMBL" id="GFH44635.1"/>
    </source>
</evidence>